<name>A0A7S3VUT2_DUNTE</name>
<reference evidence="6" key="1">
    <citation type="submission" date="2021-01" db="EMBL/GenBank/DDBJ databases">
        <authorList>
            <person name="Corre E."/>
            <person name="Pelletier E."/>
            <person name="Niang G."/>
            <person name="Scheremetjew M."/>
            <person name="Finn R."/>
            <person name="Kale V."/>
            <person name="Holt S."/>
            <person name="Cochrane G."/>
            <person name="Meng A."/>
            <person name="Brown T."/>
            <person name="Cohen L."/>
        </authorList>
    </citation>
    <scope>NUCLEOTIDE SEQUENCE</scope>
    <source>
        <strain evidence="6">CCMP1320</strain>
    </source>
</reference>
<keyword evidence="4" id="KW-0418">Kinase</keyword>
<proteinExistence type="predicted"/>
<feature type="compositionally biased region" description="Polar residues" evidence="5">
    <location>
        <begin position="41"/>
        <end position="55"/>
    </location>
</feature>
<organism evidence="6">
    <name type="scientific">Dunaliella tertiolecta</name>
    <name type="common">Green alga</name>
    <dbReference type="NCBI Taxonomy" id="3047"/>
    <lineage>
        <taxon>Eukaryota</taxon>
        <taxon>Viridiplantae</taxon>
        <taxon>Chlorophyta</taxon>
        <taxon>core chlorophytes</taxon>
        <taxon>Chlorophyceae</taxon>
        <taxon>CS clade</taxon>
        <taxon>Chlamydomonadales</taxon>
        <taxon>Dunaliellaceae</taxon>
        <taxon>Dunaliella</taxon>
    </lineage>
</organism>
<evidence type="ECO:0000256" key="3">
    <source>
        <dbReference type="ARBA" id="ARBA00022741"/>
    </source>
</evidence>
<dbReference type="NCBIfam" id="NF003742">
    <property type="entry name" value="PRK05339.1"/>
    <property type="match status" value="1"/>
</dbReference>
<dbReference type="GO" id="GO:0004674">
    <property type="term" value="F:protein serine/threonine kinase activity"/>
    <property type="evidence" value="ECO:0007669"/>
    <property type="project" value="UniProtKB-KW"/>
</dbReference>
<dbReference type="GO" id="GO:0005524">
    <property type="term" value="F:ATP binding"/>
    <property type="evidence" value="ECO:0007669"/>
    <property type="project" value="InterPro"/>
</dbReference>
<sequence length="507" mass="55916">MAALMQIHRLLAHSKLQCNAPHVPHYGPRRVAPALQCHAQHPQQDWTQHSSGTSPQAPPPPETLSSFDEASPSAPMPRRKPLKKRSKSSIARASASGVGRVVPPPQTEQASSPMQEYPSSPDLRQGPRDLVFRHSVKGSSGSSLDDASWDDESWVQPQRPAGNCDRGERGGGDHTCIIPKPIMILSDCTGESAARTVKAALSQFEACFDTTAPATLMVTRFLEDEQRAFQMVEQAAKQDALLVYTLVDRKVLTAVQTACKLFNVRHVDLWSNLLDHMEEHLESSRSGIPMTQHAPRHQLGEDYFKMIEAVEYTRKMDDGSNPKEWKHADLMIIGVSRSGKTPLCIYLGQRGYKVANLPLVPGIPPPKELYEIDQARIVGLTIDPNVLLSIRRNRIGMMGASDFSVPLSYAGMQEIQAELKYARELYAANPEWPVLDVTFRGVEETAARVLKILNDKRGTSSPQWVEELYGGMQAASQGAGPRPAPTQSMVAEQIYAVGEQCLVEGLY</sequence>
<dbReference type="EMBL" id="HBIP01037693">
    <property type="protein sequence ID" value="CAE0507664.1"/>
    <property type="molecule type" value="Transcribed_RNA"/>
</dbReference>
<evidence type="ECO:0000256" key="4">
    <source>
        <dbReference type="ARBA" id="ARBA00022777"/>
    </source>
</evidence>
<feature type="region of interest" description="Disordered" evidence="5">
    <location>
        <begin position="38"/>
        <end position="171"/>
    </location>
</feature>
<keyword evidence="3" id="KW-0547">Nucleotide-binding</keyword>
<dbReference type="PANTHER" id="PTHR31756:SF3">
    <property type="entry name" value="PYRUVATE, PHOSPHATE DIKINASE REGULATORY PROTEIN 1, CHLOROPLASTIC"/>
    <property type="match status" value="1"/>
</dbReference>
<accession>A0A7S3VUT2</accession>
<keyword evidence="2" id="KW-0808">Transferase</keyword>
<evidence type="ECO:0000256" key="1">
    <source>
        <dbReference type="ARBA" id="ARBA00022527"/>
    </source>
</evidence>
<protein>
    <submittedName>
        <fullName evidence="6">Uncharacterized protein</fullName>
    </submittedName>
</protein>
<evidence type="ECO:0000313" key="6">
    <source>
        <dbReference type="EMBL" id="CAE0507664.1"/>
    </source>
</evidence>
<dbReference type="PANTHER" id="PTHR31756">
    <property type="entry name" value="PYRUVATE, PHOSPHATE DIKINASE REGULATORY PROTEIN 1, CHLOROPLASTIC"/>
    <property type="match status" value="1"/>
</dbReference>
<gene>
    <name evidence="6" type="ORF">DTER00134_LOCUS22741</name>
</gene>
<evidence type="ECO:0000256" key="5">
    <source>
        <dbReference type="SAM" id="MobiDB-lite"/>
    </source>
</evidence>
<feature type="compositionally biased region" description="Basic residues" evidence="5">
    <location>
        <begin position="77"/>
        <end position="87"/>
    </location>
</feature>
<feature type="compositionally biased region" description="Polar residues" evidence="5">
    <location>
        <begin position="107"/>
        <end position="118"/>
    </location>
</feature>
<dbReference type="Pfam" id="PF03618">
    <property type="entry name" value="Kinase-PPPase"/>
    <property type="match status" value="1"/>
</dbReference>
<keyword evidence="1" id="KW-0723">Serine/threonine-protein kinase</keyword>
<evidence type="ECO:0000256" key="2">
    <source>
        <dbReference type="ARBA" id="ARBA00022679"/>
    </source>
</evidence>
<dbReference type="AlphaFoldDB" id="A0A7S3VUT2"/>
<dbReference type="InterPro" id="IPR005177">
    <property type="entry name" value="Kinase-pyrophosphorylase"/>
</dbReference>